<gene>
    <name evidence="1" type="ORF">OXU80_13460</name>
</gene>
<reference evidence="1" key="1">
    <citation type="submission" date="2022-11" db="EMBL/GenBank/DDBJ databases">
        <title>beta-Carotene-producing bacterium, Jeongeuplla avenae sp. nov., alleviates the salt stress of Arabidopsis seedlings.</title>
        <authorList>
            <person name="Jiang L."/>
            <person name="Lee J."/>
        </authorList>
    </citation>
    <scope>NUCLEOTIDE SEQUENCE</scope>
    <source>
        <strain evidence="1">DY_R2A_6</strain>
    </source>
</reference>
<evidence type="ECO:0000313" key="1">
    <source>
        <dbReference type="EMBL" id="WAJ31142.1"/>
    </source>
</evidence>
<dbReference type="EMBL" id="CP113520">
    <property type="protein sequence ID" value="WAJ31142.1"/>
    <property type="molecule type" value="Genomic_DNA"/>
</dbReference>
<sequence>MADIKDDGLGVSAEQQRGAPLKHHEIVSEDDAGSASIEEELRQEAATDKPAKADEATSQFEGLDNDLVNVGKFTDEAQD</sequence>
<name>A0ACD4NWD4_9HYPH</name>
<accession>A0ACD4NWD4</accession>
<evidence type="ECO:0000313" key="2">
    <source>
        <dbReference type="Proteomes" id="UP001163223"/>
    </source>
</evidence>
<organism evidence="1 2">
    <name type="scientific">Antarcticirhabdus aurantiaca</name>
    <dbReference type="NCBI Taxonomy" id="2606717"/>
    <lineage>
        <taxon>Bacteria</taxon>
        <taxon>Pseudomonadati</taxon>
        <taxon>Pseudomonadota</taxon>
        <taxon>Alphaproteobacteria</taxon>
        <taxon>Hyphomicrobiales</taxon>
        <taxon>Aurantimonadaceae</taxon>
        <taxon>Antarcticirhabdus</taxon>
    </lineage>
</organism>
<proteinExistence type="predicted"/>
<protein>
    <submittedName>
        <fullName evidence="1">Uncharacterized protein</fullName>
    </submittedName>
</protein>
<dbReference type="Proteomes" id="UP001163223">
    <property type="component" value="Chromosome"/>
</dbReference>
<keyword evidence="2" id="KW-1185">Reference proteome</keyword>